<feature type="domain" description="CNNM transmembrane" evidence="13">
    <location>
        <begin position="1"/>
        <end position="198"/>
    </location>
</feature>
<dbReference type="Proteomes" id="UP000197065">
    <property type="component" value="Unassembled WGS sequence"/>
</dbReference>
<evidence type="ECO:0000256" key="2">
    <source>
        <dbReference type="ARBA" id="ARBA00006446"/>
    </source>
</evidence>
<feature type="transmembrane region" description="Helical" evidence="11">
    <location>
        <begin position="55"/>
        <end position="75"/>
    </location>
</feature>
<evidence type="ECO:0000313" key="15">
    <source>
        <dbReference type="Proteomes" id="UP000197065"/>
    </source>
</evidence>
<dbReference type="PROSITE" id="PS51371">
    <property type="entry name" value="CBS"/>
    <property type="match status" value="2"/>
</dbReference>
<keyword evidence="15" id="KW-1185">Reference proteome</keyword>
<dbReference type="Gene3D" id="3.30.465.10">
    <property type="match status" value="1"/>
</dbReference>
<evidence type="ECO:0000256" key="4">
    <source>
        <dbReference type="ARBA" id="ARBA00022692"/>
    </source>
</evidence>
<keyword evidence="3" id="KW-1003">Cell membrane</keyword>
<dbReference type="Gene3D" id="3.10.580.10">
    <property type="entry name" value="CBS-domain"/>
    <property type="match status" value="1"/>
</dbReference>
<dbReference type="InterPro" id="IPR051676">
    <property type="entry name" value="UPF0053_domain"/>
</dbReference>
<evidence type="ECO:0000313" key="14">
    <source>
        <dbReference type="EMBL" id="SNB79103.1"/>
    </source>
</evidence>
<evidence type="ECO:0000256" key="8">
    <source>
        <dbReference type="ARBA" id="ARBA00023136"/>
    </source>
</evidence>
<dbReference type="GO" id="GO:0050660">
    <property type="term" value="F:flavin adenine dinucleotide binding"/>
    <property type="evidence" value="ECO:0007669"/>
    <property type="project" value="InterPro"/>
</dbReference>
<dbReference type="InterPro" id="IPR036318">
    <property type="entry name" value="FAD-bd_PCMH-like_sf"/>
</dbReference>
<feature type="transmembrane region" description="Helical" evidence="11">
    <location>
        <begin position="6"/>
        <end position="25"/>
    </location>
</feature>
<dbReference type="PROSITE" id="PS51846">
    <property type="entry name" value="CNNM"/>
    <property type="match status" value="1"/>
</dbReference>
<dbReference type="RefSeq" id="WP_088562983.1">
    <property type="nucleotide sequence ID" value="NZ_FYEH01000020.1"/>
</dbReference>
<dbReference type="Pfam" id="PF01595">
    <property type="entry name" value="CNNM"/>
    <property type="match status" value="1"/>
</dbReference>
<evidence type="ECO:0000256" key="10">
    <source>
        <dbReference type="PROSITE-ProRule" id="PRU01193"/>
    </source>
</evidence>
<dbReference type="OrthoDB" id="9805314at2"/>
<dbReference type="SMART" id="SM01091">
    <property type="entry name" value="CorC_HlyC"/>
    <property type="match status" value="1"/>
</dbReference>
<evidence type="ECO:0000256" key="6">
    <source>
        <dbReference type="ARBA" id="ARBA00022989"/>
    </source>
</evidence>
<accession>A0A212S203</accession>
<dbReference type="PANTHER" id="PTHR43099:SF5">
    <property type="entry name" value="HLYC_CORC FAMILY TRANSPORTER"/>
    <property type="match status" value="1"/>
</dbReference>
<dbReference type="Pfam" id="PF00571">
    <property type="entry name" value="CBS"/>
    <property type="match status" value="2"/>
</dbReference>
<keyword evidence="6 10" id="KW-1133">Transmembrane helix</keyword>
<protein>
    <submittedName>
        <fullName evidence="14">Hemolysin, contains CBS domains</fullName>
    </submittedName>
</protein>
<dbReference type="Pfam" id="PF03471">
    <property type="entry name" value="CorC_HlyC"/>
    <property type="match status" value="1"/>
</dbReference>
<dbReference type="EMBL" id="FYEH01000020">
    <property type="protein sequence ID" value="SNB79103.1"/>
    <property type="molecule type" value="Genomic_DNA"/>
</dbReference>
<feature type="transmembrane region" description="Helical" evidence="11">
    <location>
        <begin position="95"/>
        <end position="116"/>
    </location>
</feature>
<dbReference type="InterPro" id="IPR005170">
    <property type="entry name" value="Transptr-assoc_dom"/>
</dbReference>
<evidence type="ECO:0000256" key="7">
    <source>
        <dbReference type="ARBA" id="ARBA00023122"/>
    </source>
</evidence>
<dbReference type="InterPro" id="IPR044751">
    <property type="entry name" value="Ion_transp-like_CBS"/>
</dbReference>
<feature type="domain" description="CBS" evidence="12">
    <location>
        <begin position="297"/>
        <end position="354"/>
    </location>
</feature>
<evidence type="ECO:0000259" key="13">
    <source>
        <dbReference type="PROSITE" id="PS51846"/>
    </source>
</evidence>
<evidence type="ECO:0000256" key="1">
    <source>
        <dbReference type="ARBA" id="ARBA00004651"/>
    </source>
</evidence>
<comment type="similarity">
    <text evidence="2">Belongs to the UPF0053 family. Hemolysin C subfamily.</text>
</comment>
<evidence type="ECO:0000256" key="3">
    <source>
        <dbReference type="ARBA" id="ARBA00022475"/>
    </source>
</evidence>
<keyword evidence="8 10" id="KW-0472">Membrane</keyword>
<comment type="subcellular location">
    <subcellularLocation>
        <location evidence="1">Cell membrane</location>
        <topology evidence="1">Multi-pass membrane protein</topology>
    </subcellularLocation>
</comment>
<keyword evidence="5" id="KW-0677">Repeat</keyword>
<name>A0A212S203_9PROT</name>
<dbReference type="InterPro" id="IPR016169">
    <property type="entry name" value="FAD-bd_PCMH_sub2"/>
</dbReference>
<dbReference type="CDD" id="cd04590">
    <property type="entry name" value="CBS_pair_CorC_HlyC_assoc"/>
    <property type="match status" value="1"/>
</dbReference>
<evidence type="ECO:0000259" key="12">
    <source>
        <dbReference type="PROSITE" id="PS51371"/>
    </source>
</evidence>
<dbReference type="SUPFAM" id="SSF54631">
    <property type="entry name" value="CBS-domain pair"/>
    <property type="match status" value="1"/>
</dbReference>
<evidence type="ECO:0000256" key="11">
    <source>
        <dbReference type="SAM" id="Phobius"/>
    </source>
</evidence>
<dbReference type="SUPFAM" id="SSF56176">
    <property type="entry name" value="FAD-binding/transporter-associated domain-like"/>
    <property type="match status" value="1"/>
</dbReference>
<organism evidence="14 15">
    <name type="scientific">Arboricoccus pini</name>
    <dbReference type="NCBI Taxonomy" id="1963835"/>
    <lineage>
        <taxon>Bacteria</taxon>
        <taxon>Pseudomonadati</taxon>
        <taxon>Pseudomonadota</taxon>
        <taxon>Alphaproteobacteria</taxon>
        <taxon>Geminicoccales</taxon>
        <taxon>Geminicoccaceae</taxon>
        <taxon>Arboricoccus</taxon>
    </lineage>
</organism>
<dbReference type="InterPro" id="IPR000644">
    <property type="entry name" value="CBS_dom"/>
</dbReference>
<dbReference type="GO" id="GO:0005886">
    <property type="term" value="C:plasma membrane"/>
    <property type="evidence" value="ECO:0007669"/>
    <property type="project" value="UniProtKB-SubCell"/>
</dbReference>
<feature type="domain" description="CBS" evidence="12">
    <location>
        <begin position="217"/>
        <end position="276"/>
    </location>
</feature>
<dbReference type="InterPro" id="IPR002550">
    <property type="entry name" value="CNNM"/>
</dbReference>
<dbReference type="InterPro" id="IPR046342">
    <property type="entry name" value="CBS_dom_sf"/>
</dbReference>
<dbReference type="AlphaFoldDB" id="A0A212S203"/>
<evidence type="ECO:0000256" key="5">
    <source>
        <dbReference type="ARBA" id="ARBA00022737"/>
    </source>
</evidence>
<gene>
    <name evidence="14" type="ORF">SAMN07250955_12022</name>
</gene>
<keyword evidence="4 10" id="KW-0812">Transmembrane</keyword>
<feature type="transmembrane region" description="Helical" evidence="11">
    <location>
        <begin position="132"/>
        <end position="154"/>
    </location>
</feature>
<proteinExistence type="inferred from homology"/>
<sequence>MLSGVLIIILLAANAFFVAAEFAIVKVRVSRLDELARNGHQTAALMLEIHRKIEAYLAACQLGITMASLGLGWVGEPFVAMLLEPVFKRANISETLIHTISVFVGFLVFSSLHIVIGEQVPKTFAIRESQTMAFFVAWPLRCFYLLCFPFTWLLNEAASGILRLCGVKSMDEEESISPRELRGLIELSRRTGTMLKSERDMLGGVLELREVEVGSIMTHRSRMTTIDIDLPLVEMIKLVKESPFTRFPVWRDNPDQIVGILHSKDLLSMAADLPAEPDRSGEGSGWDQPPTKLDPRLLHPAWFIPDTTSLQQQLLAFRQRRTHLAMVVDEYGTLMGLVTLEDIVEEIVGDIADEKDVVVPGLELLSDGAVLVDGGVAVRDINRRFDWDLPEEDAATMAGLLMHEARRIPQEGEKLLIGRFEIEVVRREKHHLKQLRIAPKADPAKD</sequence>
<keyword evidence="7 9" id="KW-0129">CBS domain</keyword>
<dbReference type="FunFam" id="3.10.580.10:FF:000002">
    <property type="entry name" value="Magnesium/cobalt efflux protein CorC"/>
    <property type="match status" value="1"/>
</dbReference>
<dbReference type="SMART" id="SM00116">
    <property type="entry name" value="CBS"/>
    <property type="match status" value="2"/>
</dbReference>
<reference evidence="14 15" key="1">
    <citation type="submission" date="2017-06" db="EMBL/GenBank/DDBJ databases">
        <authorList>
            <person name="Kim H.J."/>
            <person name="Triplett B.A."/>
        </authorList>
    </citation>
    <scope>NUCLEOTIDE SEQUENCE [LARGE SCALE GENOMIC DNA]</scope>
    <source>
        <strain evidence="14 15">B29T1</strain>
    </source>
</reference>
<dbReference type="PANTHER" id="PTHR43099">
    <property type="entry name" value="UPF0053 PROTEIN YRKA"/>
    <property type="match status" value="1"/>
</dbReference>
<evidence type="ECO:0000256" key="9">
    <source>
        <dbReference type="PROSITE-ProRule" id="PRU00703"/>
    </source>
</evidence>